<feature type="domain" description="Smr" evidence="1">
    <location>
        <begin position="676"/>
        <end position="756"/>
    </location>
</feature>
<proteinExistence type="predicted"/>
<dbReference type="InterPro" id="IPR002625">
    <property type="entry name" value="Smr_dom"/>
</dbReference>
<dbReference type="Proteomes" id="UP001303046">
    <property type="component" value="Unassembled WGS sequence"/>
</dbReference>
<keyword evidence="3" id="KW-1185">Reference proteome</keyword>
<gene>
    <name evidence="2" type="primary">Necator_chrIII.g9940</name>
    <name evidence="2" type="ORF">RB195_009175</name>
</gene>
<dbReference type="InterPro" id="IPR036063">
    <property type="entry name" value="Smr_dom_sf"/>
</dbReference>
<evidence type="ECO:0000313" key="2">
    <source>
        <dbReference type="EMBL" id="KAK6741156.1"/>
    </source>
</evidence>
<evidence type="ECO:0000313" key="3">
    <source>
        <dbReference type="Proteomes" id="UP001303046"/>
    </source>
</evidence>
<dbReference type="SMART" id="SM00463">
    <property type="entry name" value="SMR"/>
    <property type="match status" value="1"/>
</dbReference>
<evidence type="ECO:0000259" key="1">
    <source>
        <dbReference type="PROSITE" id="PS50828"/>
    </source>
</evidence>
<organism evidence="2 3">
    <name type="scientific">Necator americanus</name>
    <name type="common">Human hookworm</name>
    <dbReference type="NCBI Taxonomy" id="51031"/>
    <lineage>
        <taxon>Eukaryota</taxon>
        <taxon>Metazoa</taxon>
        <taxon>Ecdysozoa</taxon>
        <taxon>Nematoda</taxon>
        <taxon>Chromadorea</taxon>
        <taxon>Rhabditida</taxon>
        <taxon>Rhabditina</taxon>
        <taxon>Rhabditomorpha</taxon>
        <taxon>Strongyloidea</taxon>
        <taxon>Ancylostomatidae</taxon>
        <taxon>Bunostominae</taxon>
        <taxon>Necator</taxon>
    </lineage>
</organism>
<dbReference type="PROSITE" id="PS50828">
    <property type="entry name" value="SMR"/>
    <property type="match status" value="1"/>
</dbReference>
<dbReference type="Pfam" id="PF13671">
    <property type="entry name" value="AAA_33"/>
    <property type="match status" value="1"/>
</dbReference>
<protein>
    <recommendedName>
        <fullName evidence="1">Smr domain-containing protein</fullName>
    </recommendedName>
</protein>
<dbReference type="Gene3D" id="3.30.1370.110">
    <property type="match status" value="1"/>
</dbReference>
<dbReference type="PANTHER" id="PTHR46535">
    <property type="entry name" value="NEDD4-BINDING PROTEIN 2"/>
    <property type="match status" value="1"/>
</dbReference>
<dbReference type="InterPro" id="IPR027417">
    <property type="entry name" value="P-loop_NTPase"/>
</dbReference>
<accession>A0ABR1CS28</accession>
<dbReference type="EMBL" id="JAVFWL010000003">
    <property type="protein sequence ID" value="KAK6741156.1"/>
    <property type="molecule type" value="Genomic_DNA"/>
</dbReference>
<dbReference type="SUPFAM" id="SSF52540">
    <property type="entry name" value="P-loop containing nucleoside triphosphate hydrolases"/>
    <property type="match status" value="1"/>
</dbReference>
<dbReference type="PANTHER" id="PTHR46535:SF1">
    <property type="entry name" value="NEDD4-BINDING PROTEIN 2"/>
    <property type="match status" value="1"/>
</dbReference>
<dbReference type="SUPFAM" id="SSF160443">
    <property type="entry name" value="SMR domain-like"/>
    <property type="match status" value="1"/>
</dbReference>
<dbReference type="InterPro" id="IPR052772">
    <property type="entry name" value="Endo/PolyKinase_Domain-Protein"/>
</dbReference>
<name>A0ABR1CS28_NECAM</name>
<reference evidence="2 3" key="1">
    <citation type="submission" date="2023-08" db="EMBL/GenBank/DDBJ databases">
        <title>A Necator americanus chromosomal reference genome.</title>
        <authorList>
            <person name="Ilik V."/>
            <person name="Petrzelkova K.J."/>
            <person name="Pardy F."/>
            <person name="Fuh T."/>
            <person name="Niatou-Singa F.S."/>
            <person name="Gouil Q."/>
            <person name="Baker L."/>
            <person name="Ritchie M.E."/>
            <person name="Jex A.R."/>
            <person name="Gazzola D."/>
            <person name="Li H."/>
            <person name="Toshio Fujiwara R."/>
            <person name="Zhan B."/>
            <person name="Aroian R.V."/>
            <person name="Pafco B."/>
            <person name="Schwarz E.M."/>
        </authorList>
    </citation>
    <scope>NUCLEOTIDE SEQUENCE [LARGE SCALE GENOMIC DNA]</scope>
    <source>
        <strain evidence="2 3">Aroian</strain>
        <tissue evidence="2">Whole animal</tissue>
    </source>
</reference>
<dbReference type="Gene3D" id="3.40.50.300">
    <property type="entry name" value="P-loop containing nucleotide triphosphate hydrolases"/>
    <property type="match status" value="1"/>
</dbReference>
<sequence>MSKLQRHVQCYDAYAPLEMIQRCIREGHHVMVLMRGIPGSGKTHLANLLSSNYGGVVCSTDDFFIENGEYRFQPEKLEEYHKNNILRVREAMKDGIKPIIVDNTNIFANHMEQYALHAVTHCYEIFVVEPETSWKYAVKECYRRNVHGVDKSRIHQMLQSLEEQGRPSLSRLVGKKREVRLDPPCDVVENALVAKFSSLKCGASALPATFNGNSSDMPENDAPPGLPITNASCIFAKLFPQNVDSTTSPLPPSVTLSLAVDTRTHVREIVVRDMATQTNEVIVTLTCAGVPCVVEDFFEGPSCSVERVKDPKIQMKDRIVRMENIPQVSELDVLIAIFPFESINNLTHYYQMMGFDGCVKLFVELGAYVDWSASVVEGTFAEDIAAAEMSATLPHPPPPRTDWQRLAEQEGMNVSDKSARMSPSPAESLCTASPLVNAINVTLNVDILQKMSVLFGNGMPIEEECNLSVPLWLLEQLYIIWQKDVRQSQHDTDVELASLLQEDEDEEAISGYSKKQMTVAQKLNLNELTKEFAACDSERVRQIYEDNKYDAAATRLTLHIMLNPDDEIESLNQIPVTPSQLPKPVAPHLLPHARPRTESTLPLAQQRALQYQREADLFAAKRAVETRKAQGYIRSGLVPAATVYQQFAREHAERERSLREKAADIIIKAHENSNFLDLHLLSQKDALALLRERLELLDRPEFLRNGRSDRRLRVITGYGKSSGGRAVIKPAVESYLRKKGYVYCFTNMGEIMVHCK</sequence>
<comment type="caution">
    <text evidence="2">The sequence shown here is derived from an EMBL/GenBank/DDBJ whole genome shotgun (WGS) entry which is preliminary data.</text>
</comment>